<keyword evidence="2" id="KW-1185">Reference proteome</keyword>
<dbReference type="Proteomes" id="UP001412239">
    <property type="component" value="Unassembled WGS sequence"/>
</dbReference>
<accession>A0A292PY86</accession>
<dbReference type="EMBL" id="LN891022">
    <property type="protein sequence ID" value="CUS11387.1"/>
    <property type="molecule type" value="Genomic_DNA"/>
</dbReference>
<name>A0A292PY86_9PEZI</name>
<evidence type="ECO:0000313" key="1">
    <source>
        <dbReference type="EMBL" id="CUS11387.1"/>
    </source>
</evidence>
<organism evidence="1 2">
    <name type="scientific">Tuber aestivum</name>
    <name type="common">summer truffle</name>
    <dbReference type="NCBI Taxonomy" id="59557"/>
    <lineage>
        <taxon>Eukaryota</taxon>
        <taxon>Fungi</taxon>
        <taxon>Dikarya</taxon>
        <taxon>Ascomycota</taxon>
        <taxon>Pezizomycotina</taxon>
        <taxon>Pezizomycetes</taxon>
        <taxon>Pezizales</taxon>
        <taxon>Tuberaceae</taxon>
        <taxon>Tuber</taxon>
    </lineage>
</organism>
<gene>
    <name evidence="1" type="ORF">GSTUAT00004489001</name>
</gene>
<dbReference type="AlphaFoldDB" id="A0A292PY86"/>
<proteinExistence type="predicted"/>
<evidence type="ECO:0000313" key="2">
    <source>
        <dbReference type="Proteomes" id="UP001412239"/>
    </source>
</evidence>
<sequence length="472" mass="53058">MERRIRIPNCKGDEAGVCENWWGVPSEIPNFAICEACYNDIVSASPFAGWFVRLDRPKGNETMCDLAVPGLKKRFLQFIDPESPTQWNDFLRSATYRITEVPKCVGTSSVGGPRNWWTTEKPINGFVICEACYLDEIELSPWRKKFIPTPTKQPRSEKWSCKFTMVGVALAWEVSLSNTVKNFDHFWHCADATSRLSQCEGAVLDGAQWYKMSGVDNFTVCPTCFYTIIAAASFGRHFYIDQYPPGAPTCCDMGPGSPRHKRLLAKLRESLDLKDFSKFKEFAYKRSLLPPCPGDTGVKGRRWYGTDSFIVCEECYADVVEPSSLASDLTVHGNLLEDPASCDIYSPRMNRIWAEACQMNNVDHFAAAARHRTEVYLRVKPTMEEVRAHLQMQRDRMGYPPATAAAGSSAGYQHVPIGFDGYTYGNLVVGYGYASPQDVEAATMAGANPTGIEDPALWHKLFLLEQEWKEVE</sequence>
<reference evidence="1" key="1">
    <citation type="submission" date="2015-10" db="EMBL/GenBank/DDBJ databases">
        <authorList>
            <person name="Regsiter A."/>
            <person name="william w."/>
        </authorList>
    </citation>
    <scope>NUCLEOTIDE SEQUENCE</scope>
    <source>
        <strain evidence="1">Montdore</strain>
    </source>
</reference>
<protein>
    <recommendedName>
        <fullName evidence="3">Integral membrane protein</fullName>
    </recommendedName>
</protein>
<evidence type="ECO:0008006" key="3">
    <source>
        <dbReference type="Google" id="ProtNLM"/>
    </source>
</evidence>